<dbReference type="Gene3D" id="2.60.40.380">
    <property type="entry name" value="Purple acid phosphatase-like, N-terminal"/>
    <property type="match status" value="1"/>
</dbReference>
<dbReference type="EMBL" id="AANZ01000003">
    <property type="protein sequence ID" value="EAQ81916.1"/>
    <property type="molecule type" value="Genomic_DNA"/>
</dbReference>
<dbReference type="Proteomes" id="UP000004358">
    <property type="component" value="Unassembled WGS sequence"/>
</dbReference>
<comment type="caution">
    <text evidence="4">The sequence shown here is derived from an EMBL/GenBank/DDBJ whole genome shotgun (WGS) entry which is preliminary data.</text>
</comment>
<name>A3ZNM1_9BACT</name>
<dbReference type="PANTHER" id="PTHR43606">
    <property type="entry name" value="PHOSPHATASE, PUTATIVE (AFU_ORTHOLOGUE AFUA_6G08710)-RELATED"/>
    <property type="match status" value="1"/>
</dbReference>
<dbReference type="PANTHER" id="PTHR43606:SF1">
    <property type="entry name" value="PHOD-LIKE PHOSPHATASE METALLOPHOSPHATASE DOMAIN-CONTAINING PROTEIN"/>
    <property type="match status" value="1"/>
</dbReference>
<dbReference type="HOGENOM" id="CLU_541776_0_0_0"/>
<dbReference type="eggNOG" id="COG3540">
    <property type="taxonomic scope" value="Bacteria"/>
</dbReference>
<accession>A3ZNM1</accession>
<dbReference type="Pfam" id="PF09423">
    <property type="entry name" value="PhoD"/>
    <property type="match status" value="1"/>
</dbReference>
<evidence type="ECO:0000313" key="4">
    <source>
        <dbReference type="EMBL" id="EAQ81916.1"/>
    </source>
</evidence>
<evidence type="ECO:0000259" key="3">
    <source>
        <dbReference type="Pfam" id="PF16655"/>
    </source>
</evidence>
<evidence type="ECO:0000313" key="5">
    <source>
        <dbReference type="Proteomes" id="UP000004358"/>
    </source>
</evidence>
<feature type="chain" id="PRO_5002663562" evidence="1">
    <location>
        <begin position="29"/>
        <end position="457"/>
    </location>
</feature>
<gene>
    <name evidence="4" type="ORF">DSM3645_17230</name>
</gene>
<protein>
    <submittedName>
        <fullName evidence="4">Putative alkaline phosphatase D</fullName>
    </submittedName>
</protein>
<dbReference type="Gene3D" id="3.60.21.70">
    <property type="entry name" value="PhoD-like phosphatase"/>
    <property type="match status" value="1"/>
</dbReference>
<dbReference type="STRING" id="314230.DSM3645_17230"/>
<organism evidence="4 5">
    <name type="scientific">Blastopirellula marina DSM 3645</name>
    <dbReference type="NCBI Taxonomy" id="314230"/>
    <lineage>
        <taxon>Bacteria</taxon>
        <taxon>Pseudomonadati</taxon>
        <taxon>Planctomycetota</taxon>
        <taxon>Planctomycetia</taxon>
        <taxon>Pirellulales</taxon>
        <taxon>Pirellulaceae</taxon>
        <taxon>Blastopirellula</taxon>
    </lineage>
</organism>
<sequence length="457" mass="51680">MENSMHRRSTLKLLAAGLPLTLASPSFGADPTGPFFGGGTKVGEVTSDSAIVWTRTSAVDQCDEKYALPGSAAKVRVRYWIAGQSETEQTTDWLPTTPEQDFTVQFPLTKLKSGVRYRYVVEANNKSGQNETSGTFETAPHESEPAPIRFVVTSCHKYETIDAPGKGQKIYRPMLELAPQFFVHTGDIVYYDNDAKPLATNVELARLHWHRMDNLPYHRQFYPNVASYFMKDDHDILKNDAWPGQKYGDLTFEAGLAIFNEQNPLGEAPYRTVRWGKDLQVWIMEGRDYRSPNRMADGPQKSIWGDAQWRWLRETVAASDAGFKILISPTPIVGPDRPKGKNDNHSNAVWRSEGDRVRKFLADEKMLVLCGDRHWQYYSVDADTGVHEFCSGPSTDKHAGGWSQENLRPQHRFLRVAGGFLSVDVERVEESPRLTLRHRDVAGTTVHEKRFTVEGEE</sequence>
<feature type="domain" description="PhoD-like phosphatase metallophosphatase" evidence="2">
    <location>
        <begin position="150"/>
        <end position="401"/>
    </location>
</feature>
<dbReference type="InterPro" id="IPR029052">
    <property type="entry name" value="Metallo-depent_PP-like"/>
</dbReference>
<reference evidence="4 5" key="1">
    <citation type="submission" date="2006-02" db="EMBL/GenBank/DDBJ databases">
        <authorList>
            <person name="Amann R."/>
            <person name="Ferriera S."/>
            <person name="Johnson J."/>
            <person name="Kravitz S."/>
            <person name="Halpern A."/>
            <person name="Remington K."/>
            <person name="Beeson K."/>
            <person name="Tran B."/>
            <person name="Rogers Y.-H."/>
            <person name="Friedman R."/>
            <person name="Venter J.C."/>
        </authorList>
    </citation>
    <scope>NUCLEOTIDE SEQUENCE [LARGE SCALE GENOMIC DNA]</scope>
    <source>
        <strain evidence="4 5">DSM 3645</strain>
    </source>
</reference>
<dbReference type="InterPro" id="IPR038607">
    <property type="entry name" value="PhoD-like_sf"/>
</dbReference>
<proteinExistence type="predicted"/>
<evidence type="ECO:0000259" key="2">
    <source>
        <dbReference type="Pfam" id="PF09423"/>
    </source>
</evidence>
<feature type="domain" description="Phospholipase D N-terminal" evidence="3">
    <location>
        <begin position="39"/>
        <end position="138"/>
    </location>
</feature>
<dbReference type="InterPro" id="IPR052900">
    <property type="entry name" value="Phospholipid_Metab_Enz"/>
</dbReference>
<feature type="signal peptide" evidence="1">
    <location>
        <begin position="1"/>
        <end position="28"/>
    </location>
</feature>
<dbReference type="Pfam" id="PF16655">
    <property type="entry name" value="PhoD_N"/>
    <property type="match status" value="1"/>
</dbReference>
<dbReference type="SUPFAM" id="SSF56300">
    <property type="entry name" value="Metallo-dependent phosphatases"/>
    <property type="match status" value="1"/>
</dbReference>
<keyword evidence="1" id="KW-0732">Signal</keyword>
<evidence type="ECO:0000256" key="1">
    <source>
        <dbReference type="SAM" id="SignalP"/>
    </source>
</evidence>
<dbReference type="InterPro" id="IPR018946">
    <property type="entry name" value="PhoD-like_MPP"/>
</dbReference>
<dbReference type="InterPro" id="IPR032093">
    <property type="entry name" value="PhoD_N"/>
</dbReference>
<dbReference type="AlphaFoldDB" id="A3ZNM1"/>